<keyword evidence="4" id="KW-0560">Oxidoreductase</keyword>
<keyword evidence="3" id="KW-0288">FMN</keyword>
<protein>
    <submittedName>
        <fullName evidence="6">Nitroreductase family protein</fullName>
    </submittedName>
</protein>
<evidence type="ECO:0000313" key="6">
    <source>
        <dbReference type="EMBL" id="MBU2691261.1"/>
    </source>
</evidence>
<comment type="caution">
    <text evidence="6">The sequence shown here is derived from an EMBL/GenBank/DDBJ whole genome shotgun (WGS) entry which is preliminary data.</text>
</comment>
<gene>
    <name evidence="6" type="ORF">KJ970_10050</name>
</gene>
<accession>A0A948RWI0</accession>
<name>A0A948RWI0_UNCEI</name>
<dbReference type="Gene3D" id="3.40.109.10">
    <property type="entry name" value="NADH Oxidase"/>
    <property type="match status" value="1"/>
</dbReference>
<dbReference type="Proteomes" id="UP000777784">
    <property type="component" value="Unassembled WGS sequence"/>
</dbReference>
<dbReference type="PANTHER" id="PTHR43425:SF2">
    <property type="entry name" value="OXYGEN-INSENSITIVE NADPH NITROREDUCTASE"/>
    <property type="match status" value="1"/>
</dbReference>
<evidence type="ECO:0000313" key="7">
    <source>
        <dbReference type="Proteomes" id="UP000777784"/>
    </source>
</evidence>
<dbReference type="Pfam" id="PF00881">
    <property type="entry name" value="Nitroreductase"/>
    <property type="match status" value="1"/>
</dbReference>
<evidence type="ECO:0000259" key="5">
    <source>
        <dbReference type="Pfam" id="PF00881"/>
    </source>
</evidence>
<organism evidence="6 7">
    <name type="scientific">Eiseniibacteriota bacterium</name>
    <dbReference type="NCBI Taxonomy" id="2212470"/>
    <lineage>
        <taxon>Bacteria</taxon>
        <taxon>Candidatus Eiseniibacteriota</taxon>
    </lineage>
</organism>
<dbReference type="InterPro" id="IPR016446">
    <property type="entry name" value="Flavin_OxRdtase_Frp"/>
</dbReference>
<proteinExistence type="inferred from homology"/>
<comment type="similarity">
    <text evidence="1">Belongs to the flavin oxidoreductase frp family.</text>
</comment>
<dbReference type="PANTHER" id="PTHR43425">
    <property type="entry name" value="OXYGEN-INSENSITIVE NADPH NITROREDUCTASE"/>
    <property type="match status" value="1"/>
</dbReference>
<sequence>MKPVIECLMSHRSVRRYSDRPIEPELLDKILSAGTRAATGGNLQLYSLLVIDDKEMLTKLDEALEVPFIENSNCSIAIFALVDHHRVRRWLQTHSDKEVYNHRPYNFFMGLWDALIALQNIVVAAESLSLGTCYLGSGIELDVQKHFGAPELVFPAGLVCIGYPDSSPELSTRLPLEAVTHHNQYYLPSDDDINRWYKERDRVWESVSESRKKELSKQGIEGIAQALAVQKFSPYIVEKRSKGILNILRKSGFDLYTGLDEE</sequence>
<dbReference type="GO" id="GO:0016491">
    <property type="term" value="F:oxidoreductase activity"/>
    <property type="evidence" value="ECO:0007669"/>
    <property type="project" value="UniProtKB-KW"/>
</dbReference>
<evidence type="ECO:0000256" key="1">
    <source>
        <dbReference type="ARBA" id="ARBA00008366"/>
    </source>
</evidence>
<keyword evidence="2" id="KW-0285">Flavoprotein</keyword>
<dbReference type="InterPro" id="IPR000415">
    <property type="entry name" value="Nitroreductase-like"/>
</dbReference>
<feature type="domain" description="Nitroreductase" evidence="5">
    <location>
        <begin position="9"/>
        <end position="163"/>
    </location>
</feature>
<dbReference type="AlphaFoldDB" id="A0A948RWI0"/>
<evidence type="ECO:0000256" key="4">
    <source>
        <dbReference type="ARBA" id="ARBA00023002"/>
    </source>
</evidence>
<reference evidence="6" key="1">
    <citation type="submission" date="2021-05" db="EMBL/GenBank/DDBJ databases">
        <title>Energy efficiency and biological interactions define the core microbiome of deep oligotrophic groundwater.</title>
        <authorList>
            <person name="Mehrshad M."/>
            <person name="Lopez-Fernandez M."/>
            <person name="Bell E."/>
            <person name="Bernier-Latmani R."/>
            <person name="Bertilsson S."/>
            <person name="Dopson M."/>
        </authorList>
    </citation>
    <scope>NUCLEOTIDE SEQUENCE</scope>
    <source>
        <strain evidence="6">Modern_marine.mb.64</strain>
    </source>
</reference>
<dbReference type="SUPFAM" id="SSF55469">
    <property type="entry name" value="FMN-dependent nitroreductase-like"/>
    <property type="match status" value="1"/>
</dbReference>
<dbReference type="EMBL" id="JAHJDP010000052">
    <property type="protein sequence ID" value="MBU2691261.1"/>
    <property type="molecule type" value="Genomic_DNA"/>
</dbReference>
<dbReference type="InterPro" id="IPR029479">
    <property type="entry name" value="Nitroreductase"/>
</dbReference>
<evidence type="ECO:0000256" key="3">
    <source>
        <dbReference type="ARBA" id="ARBA00022643"/>
    </source>
</evidence>
<evidence type="ECO:0000256" key="2">
    <source>
        <dbReference type="ARBA" id="ARBA00022630"/>
    </source>
</evidence>